<sequence length="236" mass="26005">MNQPKVLVIIPAYNEEGSIANVIRRIQAVAADTGLHIDTVVVNDGSKDATVRVARAAGATAVIDLPFNLGIGGAMQTGYLYAHKNQYDIALQIDADGQHNPHDIPTVIEPILRGESHFVVGSRYVEKTAYRSSAMRRIGMIFFSSLIRLVTKHTVKDPTSGFRAADRRVIRMFAEYYPVDYPEVEVLVHIARRGLTFQEVSVEMSERQAGTSSITPIKSAYYMIKVGLAVLISATR</sequence>
<proteinExistence type="predicted"/>
<dbReference type="InterPro" id="IPR029044">
    <property type="entry name" value="Nucleotide-diphossugar_trans"/>
</dbReference>
<feature type="domain" description="Glycosyltransferase 2-like" evidence="1">
    <location>
        <begin position="8"/>
        <end position="170"/>
    </location>
</feature>
<dbReference type="Proteomes" id="UP001208017">
    <property type="component" value="Unassembled WGS sequence"/>
</dbReference>
<dbReference type="InterPro" id="IPR050256">
    <property type="entry name" value="Glycosyltransferase_2"/>
</dbReference>
<gene>
    <name evidence="2" type="ORF">OS242_18440</name>
</gene>
<dbReference type="Gene3D" id="3.90.550.10">
    <property type="entry name" value="Spore Coat Polysaccharide Biosynthesis Protein SpsA, Chain A"/>
    <property type="match status" value="1"/>
</dbReference>
<dbReference type="InterPro" id="IPR001173">
    <property type="entry name" value="Glyco_trans_2-like"/>
</dbReference>
<accession>A0ABT3X4U4</accession>
<dbReference type="Pfam" id="PF00535">
    <property type="entry name" value="Glycos_transf_2"/>
    <property type="match status" value="1"/>
</dbReference>
<dbReference type="CDD" id="cd04179">
    <property type="entry name" value="DPM_DPG-synthase_like"/>
    <property type="match status" value="1"/>
</dbReference>
<name>A0ABT3X4U4_9BACL</name>
<evidence type="ECO:0000259" key="1">
    <source>
        <dbReference type="Pfam" id="PF00535"/>
    </source>
</evidence>
<dbReference type="SUPFAM" id="SSF53448">
    <property type="entry name" value="Nucleotide-diphospho-sugar transferases"/>
    <property type="match status" value="1"/>
</dbReference>
<dbReference type="PANTHER" id="PTHR48090:SF7">
    <property type="entry name" value="RFBJ PROTEIN"/>
    <property type="match status" value="1"/>
</dbReference>
<dbReference type="PANTHER" id="PTHR48090">
    <property type="entry name" value="UNDECAPRENYL-PHOSPHATE 4-DEOXY-4-FORMAMIDO-L-ARABINOSE TRANSFERASE-RELATED"/>
    <property type="match status" value="1"/>
</dbReference>
<evidence type="ECO:0000313" key="3">
    <source>
        <dbReference type="Proteomes" id="UP001208017"/>
    </source>
</evidence>
<comment type="caution">
    <text evidence="2">The sequence shown here is derived from an EMBL/GenBank/DDBJ whole genome shotgun (WGS) entry which is preliminary data.</text>
</comment>
<protein>
    <submittedName>
        <fullName evidence="2">Glycosyltransferase family 2 protein</fullName>
    </submittedName>
</protein>
<organism evidence="2 3">
    <name type="scientific">Tumebacillus lacus</name>
    <dbReference type="NCBI Taxonomy" id="2995335"/>
    <lineage>
        <taxon>Bacteria</taxon>
        <taxon>Bacillati</taxon>
        <taxon>Bacillota</taxon>
        <taxon>Bacilli</taxon>
        <taxon>Bacillales</taxon>
        <taxon>Alicyclobacillaceae</taxon>
        <taxon>Tumebacillus</taxon>
    </lineage>
</organism>
<dbReference type="RefSeq" id="WP_267153170.1">
    <property type="nucleotide sequence ID" value="NZ_JAPMLT010000014.1"/>
</dbReference>
<dbReference type="EMBL" id="JAPMLT010000014">
    <property type="protein sequence ID" value="MCX7571920.1"/>
    <property type="molecule type" value="Genomic_DNA"/>
</dbReference>
<keyword evidence="3" id="KW-1185">Reference proteome</keyword>
<evidence type="ECO:0000313" key="2">
    <source>
        <dbReference type="EMBL" id="MCX7571920.1"/>
    </source>
</evidence>
<reference evidence="2 3" key="1">
    <citation type="submission" date="2022-11" db="EMBL/GenBank/DDBJ databases">
        <title>Study of microbial diversity in lake waters.</title>
        <authorList>
            <person name="Zhang J."/>
        </authorList>
    </citation>
    <scope>NUCLEOTIDE SEQUENCE [LARGE SCALE GENOMIC DNA]</scope>
    <source>
        <strain evidence="2 3">DT12</strain>
    </source>
</reference>